<protein>
    <submittedName>
        <fullName evidence="2">Uncharacterized protein</fullName>
    </submittedName>
</protein>
<keyword evidence="1" id="KW-1133">Transmembrane helix</keyword>
<dbReference type="AlphaFoldDB" id="A0A6H1ZMG4"/>
<keyword evidence="1" id="KW-0472">Membrane</keyword>
<keyword evidence="1" id="KW-0812">Transmembrane</keyword>
<feature type="transmembrane region" description="Helical" evidence="1">
    <location>
        <begin position="16"/>
        <end position="37"/>
    </location>
</feature>
<reference evidence="2" key="1">
    <citation type="submission" date="2020-03" db="EMBL/GenBank/DDBJ databases">
        <title>The deep terrestrial virosphere.</title>
        <authorList>
            <person name="Holmfeldt K."/>
            <person name="Nilsson E."/>
            <person name="Simone D."/>
            <person name="Lopez-Fernandez M."/>
            <person name="Wu X."/>
            <person name="de Brujin I."/>
            <person name="Lundin D."/>
            <person name="Andersson A."/>
            <person name="Bertilsson S."/>
            <person name="Dopson M."/>
        </authorList>
    </citation>
    <scope>NUCLEOTIDE SEQUENCE</scope>
    <source>
        <strain evidence="2">TM448A01231</strain>
        <strain evidence="3">TM448B01337</strain>
    </source>
</reference>
<proteinExistence type="predicted"/>
<dbReference type="EMBL" id="MT144739">
    <property type="protein sequence ID" value="QJH98546.1"/>
    <property type="molecule type" value="Genomic_DNA"/>
</dbReference>
<dbReference type="EMBL" id="MT144118">
    <property type="protein sequence ID" value="QJA49123.1"/>
    <property type="molecule type" value="Genomic_DNA"/>
</dbReference>
<organism evidence="2">
    <name type="scientific">viral metagenome</name>
    <dbReference type="NCBI Taxonomy" id="1070528"/>
    <lineage>
        <taxon>unclassified sequences</taxon>
        <taxon>metagenomes</taxon>
        <taxon>organismal metagenomes</taxon>
    </lineage>
</organism>
<evidence type="ECO:0000313" key="3">
    <source>
        <dbReference type="EMBL" id="QJH98546.1"/>
    </source>
</evidence>
<sequence length="145" mass="16641">MAMYQDDGRGSYPRDFLRLIIWILILSMAIVFFVMLFPHCSCAADPWTKSDTVREAAFQTLHAVDYLQTRTIARHPEKYYERNPVLGKHPSEENVIVYFAAGAVAHGVISYYLPDPYRQIFQYVTIGLSSACVLNNFNIGLRVSW</sequence>
<evidence type="ECO:0000313" key="2">
    <source>
        <dbReference type="EMBL" id="QJA49123.1"/>
    </source>
</evidence>
<accession>A0A6H1ZMG4</accession>
<feature type="transmembrane region" description="Helical" evidence="1">
    <location>
        <begin position="95"/>
        <end position="114"/>
    </location>
</feature>
<evidence type="ECO:0000256" key="1">
    <source>
        <dbReference type="SAM" id="Phobius"/>
    </source>
</evidence>
<name>A0A6H1ZMG4_9ZZZZ</name>
<gene>
    <name evidence="2" type="ORF">TM448A01231_0023</name>
    <name evidence="3" type="ORF">TM448B01337_0022</name>
</gene>